<dbReference type="Pfam" id="PF01261">
    <property type="entry name" value="AP_endonuc_2"/>
    <property type="match status" value="1"/>
</dbReference>
<evidence type="ECO:0000259" key="1">
    <source>
        <dbReference type="Pfam" id="PF01261"/>
    </source>
</evidence>
<organism evidence="2 3">
    <name type="scientific">Candidatus Moanibacter tarae</name>
    <dbReference type="NCBI Taxonomy" id="2200854"/>
    <lineage>
        <taxon>Bacteria</taxon>
        <taxon>Pseudomonadati</taxon>
        <taxon>Verrucomicrobiota</taxon>
        <taxon>Opitutia</taxon>
        <taxon>Puniceicoccales</taxon>
        <taxon>Puniceicoccales incertae sedis</taxon>
        <taxon>Candidatus Moanibacter</taxon>
    </lineage>
</organism>
<gene>
    <name evidence="2" type="ORF">DF168_00967</name>
</gene>
<dbReference type="PANTHER" id="PTHR12110">
    <property type="entry name" value="HYDROXYPYRUVATE ISOMERASE"/>
    <property type="match status" value="1"/>
</dbReference>
<sequence length="279" mass="31656">MRLGGPIFKPYDDAESWAHAVRTSGYRAAYCPLELVENGSPSECLKLVDAAKKLDIVIAEVPAWSNPISRDERVRRKAIELCQRRLELAERVGANCCINLAGSNGESKSEPHPENLNSDTFDRIVESVREIIDAVKPKRTSYVLEMSPWVHPTSPNSYLRFINKIKREGFAAHLDPVNVVSTIHRFYYNAAFLEECFTTLGPYVRSCHAKDIILRKKLTVQLNEVRPGLGKLDYSKYLRLIEHLDPDMPLMLEHLKTEKEYTKAADYIRMVAKGIGIAI</sequence>
<dbReference type="AlphaFoldDB" id="A0A2Z4APR9"/>
<dbReference type="Gene3D" id="3.20.20.150">
    <property type="entry name" value="Divalent-metal-dependent TIM barrel enzymes"/>
    <property type="match status" value="1"/>
</dbReference>
<dbReference type="InterPro" id="IPR050312">
    <property type="entry name" value="IolE/XylAMocC-like"/>
</dbReference>
<evidence type="ECO:0000313" key="3">
    <source>
        <dbReference type="Proteomes" id="UP000247465"/>
    </source>
</evidence>
<dbReference type="SUPFAM" id="SSF51658">
    <property type="entry name" value="Xylose isomerase-like"/>
    <property type="match status" value="1"/>
</dbReference>
<protein>
    <recommendedName>
        <fullName evidence="1">Xylose isomerase-like TIM barrel domain-containing protein</fullName>
    </recommendedName>
</protein>
<reference evidence="2 3" key="1">
    <citation type="submission" date="2018-06" db="EMBL/GenBank/DDBJ databases">
        <title>Draft Genome Sequence of a Novel Marine Bacterium Related to the Verrucomicrobia.</title>
        <authorList>
            <person name="Vosseberg J."/>
            <person name="Martijn J."/>
            <person name="Ettema T.J.G."/>
        </authorList>
    </citation>
    <scope>NUCLEOTIDE SEQUENCE [LARGE SCALE GENOMIC DNA]</scope>
    <source>
        <strain evidence="2">TARA_B100001123</strain>
    </source>
</reference>
<dbReference type="PANTHER" id="PTHR12110:SF21">
    <property type="entry name" value="XYLOSE ISOMERASE-LIKE TIM BARREL DOMAIN-CONTAINING PROTEIN"/>
    <property type="match status" value="1"/>
</dbReference>
<name>A0A2Z4APR9_9BACT</name>
<dbReference type="Proteomes" id="UP000247465">
    <property type="component" value="Chromosome"/>
</dbReference>
<dbReference type="KEGG" id="mtar:DF168_00967"/>
<accession>A0A2Z4APR9</accession>
<evidence type="ECO:0000313" key="2">
    <source>
        <dbReference type="EMBL" id="AWT59772.1"/>
    </source>
</evidence>
<dbReference type="InterPro" id="IPR013022">
    <property type="entry name" value="Xyl_isomerase-like_TIM-brl"/>
</dbReference>
<feature type="domain" description="Xylose isomerase-like TIM barrel" evidence="1">
    <location>
        <begin position="35"/>
        <end position="269"/>
    </location>
</feature>
<dbReference type="EMBL" id="CP029803">
    <property type="protein sequence ID" value="AWT59772.1"/>
    <property type="molecule type" value="Genomic_DNA"/>
</dbReference>
<proteinExistence type="predicted"/>
<dbReference type="InterPro" id="IPR036237">
    <property type="entry name" value="Xyl_isomerase-like_sf"/>
</dbReference>